<proteinExistence type="predicted"/>
<dbReference type="Pfam" id="PF00443">
    <property type="entry name" value="UCH"/>
    <property type="match status" value="1"/>
</dbReference>
<reference evidence="3 4" key="1">
    <citation type="submission" date="2012-05" db="EMBL/GenBank/DDBJ databases">
        <title>Recombination and specialization in a pathogen metapopulation.</title>
        <authorList>
            <person name="Gardiner A."/>
            <person name="Kemen E."/>
            <person name="Schultz-Larsen T."/>
            <person name="MacLean D."/>
            <person name="Van Oosterhout C."/>
            <person name="Jones J.D.G."/>
        </authorList>
    </citation>
    <scope>NUCLEOTIDE SEQUENCE [LARGE SCALE GENOMIC DNA]</scope>
    <source>
        <strain evidence="3 4">Ac Nc2</strain>
    </source>
</reference>
<dbReference type="InterPro" id="IPR038765">
    <property type="entry name" value="Papain-like_cys_pep_sf"/>
</dbReference>
<evidence type="ECO:0000256" key="1">
    <source>
        <dbReference type="SAM" id="MobiDB-lite"/>
    </source>
</evidence>
<dbReference type="Gene3D" id="3.90.70.10">
    <property type="entry name" value="Cysteine proteinases"/>
    <property type="match status" value="1"/>
</dbReference>
<dbReference type="STRING" id="65357.A0A024FY44"/>
<dbReference type="InParanoid" id="A0A024FY44"/>
<dbReference type="InterPro" id="IPR028889">
    <property type="entry name" value="USP"/>
</dbReference>
<dbReference type="SUPFAM" id="SSF54001">
    <property type="entry name" value="Cysteine proteinases"/>
    <property type="match status" value="1"/>
</dbReference>
<name>A0A024FY44_9STRA</name>
<evidence type="ECO:0000259" key="2">
    <source>
        <dbReference type="PROSITE" id="PS50235"/>
    </source>
</evidence>
<dbReference type="InterPro" id="IPR001394">
    <property type="entry name" value="Peptidase_C19_UCH"/>
</dbReference>
<dbReference type="PANTHER" id="PTHR21646:SF16">
    <property type="entry name" value="U4_U6.U5 TRI-SNRNP-ASSOCIATED PROTEIN 2"/>
    <property type="match status" value="1"/>
</dbReference>
<dbReference type="InterPro" id="IPR050185">
    <property type="entry name" value="Ub_carboxyl-term_hydrolase"/>
</dbReference>
<dbReference type="AlphaFoldDB" id="A0A024FY44"/>
<protein>
    <recommendedName>
        <fullName evidence="2">USP domain-containing protein</fullName>
    </recommendedName>
</protein>
<sequence length="237" mass="27919">MKRDATVLEDPKNDNESAKTRRKCPYLDTINTQLLDFDFEKICSITLSDQNVYACLFVLQNFQRLKKTYHIRLHPRYLILHVKRFTRNNFFVEKNSTIVNFPVKNLEIREYLITNPENPKLEQLNHKSVAEIKELLDQKRISYDALETRSELAIKLQEATVTSTKYNLVANICHDSPLNKGKTTNLNTNPLTEGSYRVHVQNRATEQWYEIQDLHVQETLPQLIGVSETYMLIYERR</sequence>
<feature type="region of interest" description="Disordered" evidence="1">
    <location>
        <begin position="1"/>
        <end position="20"/>
    </location>
</feature>
<accession>A0A024FY44</accession>
<feature type="compositionally biased region" description="Basic and acidic residues" evidence="1">
    <location>
        <begin position="1"/>
        <end position="19"/>
    </location>
</feature>
<evidence type="ECO:0000313" key="4">
    <source>
        <dbReference type="Proteomes" id="UP000053237"/>
    </source>
</evidence>
<dbReference type="PROSITE" id="PS50235">
    <property type="entry name" value="USP_3"/>
    <property type="match status" value="1"/>
</dbReference>
<evidence type="ECO:0000313" key="3">
    <source>
        <dbReference type="EMBL" id="CCI39401.1"/>
    </source>
</evidence>
<keyword evidence="4" id="KW-1185">Reference proteome</keyword>
<dbReference type="Proteomes" id="UP000053237">
    <property type="component" value="Unassembled WGS sequence"/>
</dbReference>
<organism evidence="3 4">
    <name type="scientific">Albugo candida</name>
    <dbReference type="NCBI Taxonomy" id="65357"/>
    <lineage>
        <taxon>Eukaryota</taxon>
        <taxon>Sar</taxon>
        <taxon>Stramenopiles</taxon>
        <taxon>Oomycota</taxon>
        <taxon>Peronosporomycetes</taxon>
        <taxon>Albuginales</taxon>
        <taxon>Albuginaceae</taxon>
        <taxon>Albugo</taxon>
    </lineage>
</organism>
<comment type="caution">
    <text evidence="3">The sequence shown here is derived from an EMBL/GenBank/DDBJ whole genome shotgun (WGS) entry which is preliminary data.</text>
</comment>
<gene>
    <name evidence="3" type="ORF">BN9_001840</name>
</gene>
<dbReference type="PANTHER" id="PTHR21646">
    <property type="entry name" value="UBIQUITIN CARBOXYL-TERMINAL HYDROLASE"/>
    <property type="match status" value="1"/>
</dbReference>
<dbReference type="GO" id="GO:0016579">
    <property type="term" value="P:protein deubiquitination"/>
    <property type="evidence" value="ECO:0007669"/>
    <property type="project" value="InterPro"/>
</dbReference>
<dbReference type="GO" id="GO:0004843">
    <property type="term" value="F:cysteine-type deubiquitinase activity"/>
    <property type="evidence" value="ECO:0007669"/>
    <property type="project" value="InterPro"/>
</dbReference>
<dbReference type="EMBL" id="CAIX01000001">
    <property type="protein sequence ID" value="CCI39401.1"/>
    <property type="molecule type" value="Genomic_DNA"/>
</dbReference>
<feature type="domain" description="USP" evidence="2">
    <location>
        <begin position="1"/>
        <end position="237"/>
    </location>
</feature>